<proteinExistence type="predicted"/>
<accession>A0ACC2VFA1</accession>
<reference evidence="1" key="1">
    <citation type="submission" date="2023-04" db="EMBL/GenBank/DDBJ databases">
        <title>Draft Genome sequencing of Naganishia species isolated from polar environments using Oxford Nanopore Technology.</title>
        <authorList>
            <person name="Leo P."/>
            <person name="Venkateswaran K."/>
        </authorList>
    </citation>
    <scope>NUCLEOTIDE SEQUENCE</scope>
    <source>
        <strain evidence="1">MNA-CCFEE 5262</strain>
    </source>
</reference>
<evidence type="ECO:0000313" key="2">
    <source>
        <dbReference type="Proteomes" id="UP001230649"/>
    </source>
</evidence>
<comment type="caution">
    <text evidence="1">The sequence shown here is derived from an EMBL/GenBank/DDBJ whole genome shotgun (WGS) entry which is preliminary data.</text>
</comment>
<gene>
    <name evidence="1" type="ORF">QFC20_006136</name>
</gene>
<protein>
    <submittedName>
        <fullName evidence="1">Uncharacterized protein</fullName>
    </submittedName>
</protein>
<evidence type="ECO:0000313" key="1">
    <source>
        <dbReference type="EMBL" id="KAJ9097790.1"/>
    </source>
</evidence>
<dbReference type="EMBL" id="JASBWS010000100">
    <property type="protein sequence ID" value="KAJ9097790.1"/>
    <property type="molecule type" value="Genomic_DNA"/>
</dbReference>
<dbReference type="Proteomes" id="UP001230649">
    <property type="component" value="Unassembled WGS sequence"/>
</dbReference>
<keyword evidence="2" id="KW-1185">Reference proteome</keyword>
<feature type="non-terminal residue" evidence="1">
    <location>
        <position position="81"/>
    </location>
</feature>
<organism evidence="1 2">
    <name type="scientific">Naganishia adeliensis</name>
    <dbReference type="NCBI Taxonomy" id="92952"/>
    <lineage>
        <taxon>Eukaryota</taxon>
        <taxon>Fungi</taxon>
        <taxon>Dikarya</taxon>
        <taxon>Basidiomycota</taxon>
        <taxon>Agaricomycotina</taxon>
        <taxon>Tremellomycetes</taxon>
        <taxon>Filobasidiales</taxon>
        <taxon>Filobasidiaceae</taxon>
        <taxon>Naganishia</taxon>
    </lineage>
</organism>
<sequence length="81" mass="9127">MIPDLPLDIYGVIADFLAGSFAFGTLANLNVASHFIREETLPVLYETLLMDDEEKWRQSKEEIDLKPMPSVSSLAYSKAYT</sequence>
<name>A0ACC2VFA1_9TREE</name>